<evidence type="ECO:0000256" key="2">
    <source>
        <dbReference type="ARBA" id="ARBA00022884"/>
    </source>
</evidence>
<dbReference type="Gene3D" id="3.30.70.330">
    <property type="match status" value="2"/>
</dbReference>
<feature type="compositionally biased region" description="Gly residues" evidence="4">
    <location>
        <begin position="245"/>
        <end position="258"/>
    </location>
</feature>
<proteinExistence type="predicted"/>
<reference evidence="6 7" key="1">
    <citation type="submission" date="2017-08" db="EMBL/GenBank/DDBJ databases">
        <title>Acidophilic green algal genome provides insights into adaptation to an acidic environment.</title>
        <authorList>
            <person name="Hirooka S."/>
            <person name="Hirose Y."/>
            <person name="Kanesaki Y."/>
            <person name="Higuchi S."/>
            <person name="Fujiwara T."/>
            <person name="Onuma R."/>
            <person name="Era A."/>
            <person name="Ohbayashi R."/>
            <person name="Uzuka A."/>
            <person name="Nozaki H."/>
            <person name="Yoshikawa H."/>
            <person name="Miyagishima S.Y."/>
        </authorList>
    </citation>
    <scope>NUCLEOTIDE SEQUENCE [LARGE SCALE GENOMIC DNA]</scope>
    <source>
        <strain evidence="6 7">NIES-2499</strain>
    </source>
</reference>
<dbReference type="Proteomes" id="UP000232323">
    <property type="component" value="Unassembled WGS sequence"/>
</dbReference>
<dbReference type="Pfam" id="PF00076">
    <property type="entry name" value="RRM_1"/>
    <property type="match status" value="2"/>
</dbReference>
<evidence type="ECO:0000313" key="6">
    <source>
        <dbReference type="EMBL" id="GAX80416.1"/>
    </source>
</evidence>
<protein>
    <recommendedName>
        <fullName evidence="5">RRM domain-containing protein</fullName>
    </recommendedName>
</protein>
<feature type="compositionally biased region" description="Low complexity" evidence="4">
    <location>
        <begin position="230"/>
        <end position="244"/>
    </location>
</feature>
<dbReference type="EMBL" id="BEGY01000052">
    <property type="protein sequence ID" value="GAX80416.1"/>
    <property type="molecule type" value="Genomic_DNA"/>
</dbReference>
<dbReference type="SUPFAM" id="SSF54928">
    <property type="entry name" value="RNA-binding domain, RBD"/>
    <property type="match status" value="2"/>
</dbReference>
<evidence type="ECO:0000313" key="7">
    <source>
        <dbReference type="Proteomes" id="UP000232323"/>
    </source>
</evidence>
<gene>
    <name evidence="6" type="ORF">CEUSTIGMA_g7855.t1</name>
</gene>
<feature type="domain" description="RRM" evidence="5">
    <location>
        <begin position="19"/>
        <end position="92"/>
    </location>
</feature>
<keyword evidence="2 3" id="KW-0694">RNA-binding</keyword>
<dbReference type="PANTHER" id="PTHR48032:SF6">
    <property type="entry name" value="RNA-BINDING (RRM_RBD_RNP MOTIFS) FAMILY PROTEIN"/>
    <property type="match status" value="1"/>
</dbReference>
<accession>A0A250XBI1</accession>
<dbReference type="OrthoDB" id="1875751at2759"/>
<comment type="caution">
    <text evidence="6">The sequence shown here is derived from an EMBL/GenBank/DDBJ whole genome shotgun (WGS) entry which is preliminary data.</text>
</comment>
<dbReference type="GO" id="GO:0003729">
    <property type="term" value="F:mRNA binding"/>
    <property type="evidence" value="ECO:0007669"/>
    <property type="project" value="TreeGrafter"/>
</dbReference>
<dbReference type="InterPro" id="IPR000504">
    <property type="entry name" value="RRM_dom"/>
</dbReference>
<dbReference type="AlphaFoldDB" id="A0A250XBI1"/>
<dbReference type="SMART" id="SM00360">
    <property type="entry name" value="RRM"/>
    <property type="match status" value="2"/>
</dbReference>
<dbReference type="CDD" id="cd12325">
    <property type="entry name" value="RRM1_hnRNPA_hnRNPD_like"/>
    <property type="match status" value="1"/>
</dbReference>
<evidence type="ECO:0000256" key="1">
    <source>
        <dbReference type="ARBA" id="ARBA00022737"/>
    </source>
</evidence>
<dbReference type="InterPro" id="IPR035979">
    <property type="entry name" value="RBD_domain_sf"/>
</dbReference>
<evidence type="ECO:0000259" key="5">
    <source>
        <dbReference type="PROSITE" id="PS50102"/>
    </source>
</evidence>
<feature type="compositionally biased region" description="Low complexity" evidence="4">
    <location>
        <begin position="193"/>
        <end position="215"/>
    </location>
</feature>
<sequence length="405" mass="43436">MTSEVTPNEDVTTYAGSPSKLFIGGLSWGTDEEKLKAYFSSYGEIVDVVVMRERATGQHRGFGFVTFKDSDAAASACKETHSIDGRTIDAKPSIPQVEGQKPRSRKVFVGGLAADLTEEQFKLHFEQYGAVSECSIMMDHSTGRSRGFGFITFEEDDSVAHLMQTGSMHMLGSKQVEVKCATPKSLSNTALVSSNSQPNRLSPRSSSSQFQHQHYPQQHPAIYLATYPGAAGSQQQQQGPTAGSTGAGSGRPWPGGGVRPVATATATAAAAASVPVGSGRQQIADSLGTKMDMNVGSGSGYDAAYIRGARRHQQQQQQQQQGYNVNMGRIGAYGFNMPMNPYAGFGMPYGGFPGMMMGHGYPPFVYGAHHPYGAYMPQPSAIHQGHMPHRHMATSYGQKQSLSSN</sequence>
<feature type="region of interest" description="Disordered" evidence="4">
    <location>
        <begin position="189"/>
        <end position="215"/>
    </location>
</feature>
<dbReference type="PROSITE" id="PS50102">
    <property type="entry name" value="RRM"/>
    <property type="match status" value="2"/>
</dbReference>
<keyword evidence="7" id="KW-1185">Reference proteome</keyword>
<feature type="domain" description="RRM" evidence="5">
    <location>
        <begin position="105"/>
        <end position="183"/>
    </location>
</feature>
<dbReference type="STRING" id="1157962.A0A250XBI1"/>
<name>A0A250XBI1_9CHLO</name>
<keyword evidence="1" id="KW-0677">Repeat</keyword>
<dbReference type="PANTHER" id="PTHR48032">
    <property type="entry name" value="RNA-BINDING PROTEIN MUSASHI HOMOLOG RBP6"/>
    <property type="match status" value="1"/>
</dbReference>
<evidence type="ECO:0000256" key="4">
    <source>
        <dbReference type="SAM" id="MobiDB-lite"/>
    </source>
</evidence>
<dbReference type="InterPro" id="IPR012677">
    <property type="entry name" value="Nucleotide-bd_a/b_plait_sf"/>
</dbReference>
<organism evidence="6 7">
    <name type="scientific">Chlamydomonas eustigma</name>
    <dbReference type="NCBI Taxonomy" id="1157962"/>
    <lineage>
        <taxon>Eukaryota</taxon>
        <taxon>Viridiplantae</taxon>
        <taxon>Chlorophyta</taxon>
        <taxon>core chlorophytes</taxon>
        <taxon>Chlorophyceae</taxon>
        <taxon>CS clade</taxon>
        <taxon>Chlamydomonadales</taxon>
        <taxon>Chlamydomonadaceae</taxon>
        <taxon>Chlamydomonas</taxon>
    </lineage>
</organism>
<dbReference type="GO" id="GO:0006417">
    <property type="term" value="P:regulation of translation"/>
    <property type="evidence" value="ECO:0007669"/>
    <property type="project" value="TreeGrafter"/>
</dbReference>
<feature type="region of interest" description="Disordered" evidence="4">
    <location>
        <begin position="230"/>
        <end position="260"/>
    </location>
</feature>
<evidence type="ECO:0000256" key="3">
    <source>
        <dbReference type="PROSITE-ProRule" id="PRU00176"/>
    </source>
</evidence>